<evidence type="ECO:0000256" key="1">
    <source>
        <dbReference type="SAM" id="Phobius"/>
    </source>
</evidence>
<dbReference type="Proteomes" id="UP000460272">
    <property type="component" value="Unassembled WGS sequence"/>
</dbReference>
<keyword evidence="1" id="KW-1133">Transmembrane helix</keyword>
<proteinExistence type="predicted"/>
<keyword evidence="1" id="KW-0472">Membrane</keyword>
<name>A0A6P2BPV3_9ACTN</name>
<evidence type="ECO:0000313" key="2">
    <source>
        <dbReference type="EMBL" id="TVZ01014.1"/>
    </source>
</evidence>
<evidence type="ECO:0000313" key="3">
    <source>
        <dbReference type="Proteomes" id="UP000460272"/>
    </source>
</evidence>
<organism evidence="2 3">
    <name type="scientific">Trebonia kvetii</name>
    <dbReference type="NCBI Taxonomy" id="2480626"/>
    <lineage>
        <taxon>Bacteria</taxon>
        <taxon>Bacillati</taxon>
        <taxon>Actinomycetota</taxon>
        <taxon>Actinomycetes</taxon>
        <taxon>Streptosporangiales</taxon>
        <taxon>Treboniaceae</taxon>
        <taxon>Trebonia</taxon>
    </lineage>
</organism>
<feature type="transmembrane region" description="Helical" evidence="1">
    <location>
        <begin position="31"/>
        <end position="52"/>
    </location>
</feature>
<dbReference type="RefSeq" id="WP_145859266.1">
    <property type="nucleotide sequence ID" value="NZ_RPFW01000007.1"/>
</dbReference>
<keyword evidence="3" id="KW-1185">Reference proteome</keyword>
<reference evidence="2 3" key="1">
    <citation type="submission" date="2018-11" db="EMBL/GenBank/DDBJ databases">
        <title>Trebonia kvetii gen.nov., sp.nov., a novel acidophilic actinobacterium, and proposal of the new actinobacterial family Treboniaceae fam. nov.</title>
        <authorList>
            <person name="Rapoport D."/>
            <person name="Sagova-Mareckova M."/>
            <person name="Sedlacek I."/>
            <person name="Provaznik J."/>
            <person name="Kralova S."/>
            <person name="Pavlinic D."/>
            <person name="Benes V."/>
            <person name="Kopecky J."/>
        </authorList>
    </citation>
    <scope>NUCLEOTIDE SEQUENCE [LARGE SCALE GENOMIC DNA]</scope>
    <source>
        <strain evidence="2 3">15Tr583</strain>
    </source>
</reference>
<keyword evidence="1" id="KW-0812">Transmembrane</keyword>
<protein>
    <submittedName>
        <fullName evidence="2">Uncharacterized protein</fullName>
    </submittedName>
</protein>
<dbReference type="EMBL" id="RPFW01000007">
    <property type="protein sequence ID" value="TVZ01014.1"/>
    <property type="molecule type" value="Genomic_DNA"/>
</dbReference>
<dbReference type="AlphaFoldDB" id="A0A6P2BPV3"/>
<gene>
    <name evidence="2" type="ORF">EAS64_32370</name>
</gene>
<accession>A0A6P2BPV3</accession>
<comment type="caution">
    <text evidence="2">The sequence shown here is derived from an EMBL/GenBank/DDBJ whole genome shotgun (WGS) entry which is preliminary data.</text>
</comment>
<sequence length="120" mass="12169">MNGAAAMYSKTRLGTDQIEGALSLTPRAKRIVWLIVAIVVATCAAVGAWSAVSHDQYATSGNGCVSVTVPSSTGGGVLHYCGDQAKSFCRSAFAHADQVALAAQPQCVLAGLTKAKVSAG</sequence>